<gene>
    <name evidence="2" type="ORF">GGR90_002270</name>
</gene>
<dbReference type="RefSeq" id="WP_342449930.1">
    <property type="nucleotide sequence ID" value="NZ_JAATIT010000003.1"/>
</dbReference>
<dbReference type="Pfam" id="PF12728">
    <property type="entry name" value="HTH_17"/>
    <property type="match status" value="1"/>
</dbReference>
<keyword evidence="3" id="KW-1185">Reference proteome</keyword>
<sequence length="82" mass="8971">MTTGDVRLPIEPISVRIPDASRMTGLGRSTIYELIASGDIEAAKVGRATVIMVDSIRRFLTANRMQHRPRGTTASETSREAN</sequence>
<dbReference type="AlphaFoldDB" id="A0A7X6B9H5"/>
<proteinExistence type="predicted"/>
<feature type="domain" description="Helix-turn-helix" evidence="1">
    <location>
        <begin position="17"/>
        <end position="64"/>
    </location>
</feature>
<evidence type="ECO:0000313" key="3">
    <source>
        <dbReference type="Proteomes" id="UP000535078"/>
    </source>
</evidence>
<dbReference type="InterPro" id="IPR041657">
    <property type="entry name" value="HTH_17"/>
</dbReference>
<evidence type="ECO:0000313" key="2">
    <source>
        <dbReference type="EMBL" id="NJB90076.1"/>
    </source>
</evidence>
<evidence type="ECO:0000259" key="1">
    <source>
        <dbReference type="Pfam" id="PF12728"/>
    </source>
</evidence>
<protein>
    <submittedName>
        <fullName evidence="2">Excisionase family DNA binding protein</fullName>
    </submittedName>
</protein>
<accession>A0A7X6B9H5</accession>
<comment type="caution">
    <text evidence="2">The sequence shown here is derived from an EMBL/GenBank/DDBJ whole genome shotgun (WGS) entry which is preliminary data.</text>
</comment>
<organism evidence="2 3">
    <name type="scientific">Sphingopyxis italica</name>
    <dbReference type="NCBI Taxonomy" id="1129133"/>
    <lineage>
        <taxon>Bacteria</taxon>
        <taxon>Pseudomonadati</taxon>
        <taxon>Pseudomonadota</taxon>
        <taxon>Alphaproteobacteria</taxon>
        <taxon>Sphingomonadales</taxon>
        <taxon>Sphingomonadaceae</taxon>
        <taxon>Sphingopyxis</taxon>
    </lineage>
</organism>
<dbReference type="Proteomes" id="UP000535078">
    <property type="component" value="Unassembled WGS sequence"/>
</dbReference>
<name>A0A7X6B9H5_9SPHN</name>
<reference evidence="2 3" key="1">
    <citation type="submission" date="2020-03" db="EMBL/GenBank/DDBJ databases">
        <title>Genomic Encyclopedia of Type Strains, Phase IV (KMG-IV): sequencing the most valuable type-strain genomes for metagenomic binning, comparative biology and taxonomic classification.</title>
        <authorList>
            <person name="Goeker M."/>
        </authorList>
    </citation>
    <scope>NUCLEOTIDE SEQUENCE [LARGE SCALE GENOMIC DNA]</scope>
    <source>
        <strain evidence="2 3">DSM 25229</strain>
    </source>
</reference>
<dbReference type="EMBL" id="JAATIT010000003">
    <property type="protein sequence ID" value="NJB90076.1"/>
    <property type="molecule type" value="Genomic_DNA"/>
</dbReference>